<comment type="caution">
    <text evidence="13">The sequence shown here is derived from an EMBL/GenBank/DDBJ whole genome shotgun (WGS) entry which is preliminary data.</text>
</comment>
<keyword evidence="10 12" id="KW-0503">Monooxygenase</keyword>
<dbReference type="Gene3D" id="1.10.630.10">
    <property type="entry name" value="Cytochrome P450"/>
    <property type="match status" value="1"/>
</dbReference>
<evidence type="ECO:0000256" key="12">
    <source>
        <dbReference type="RuleBase" id="RU000461"/>
    </source>
</evidence>
<dbReference type="Pfam" id="PF00067">
    <property type="entry name" value="p450"/>
    <property type="match status" value="1"/>
</dbReference>
<keyword evidence="14" id="KW-1185">Reference proteome</keyword>
<evidence type="ECO:0000313" key="13">
    <source>
        <dbReference type="EMBL" id="KAL1852790.1"/>
    </source>
</evidence>
<evidence type="ECO:0000256" key="10">
    <source>
        <dbReference type="ARBA" id="ARBA00023033"/>
    </source>
</evidence>
<accession>A0ABR3W438</accession>
<dbReference type="EMBL" id="JAWRVE010000156">
    <property type="protein sequence ID" value="KAL1852790.1"/>
    <property type="molecule type" value="Genomic_DNA"/>
</dbReference>
<sequence>MTTLRKPSSGNPDCIDWTLEMKDDFPASEKEDLLWQMSHELVHLLGAAHAPTGMTITHMLWQLSHQPQYLDPLRHEAQNAISRFGFTGKIVDHLPFLDSFITETNRLFPNNKLGLPRLVSGSDFTFHDGLTVPAGTRIAFPIQEFLRDQEIFDNPDRFDSFRFVHLKESDARTEEGVNTWRASHANKWNLAFGYGNHGCPGRFFAVRLIKMIFVKLLVDYNFQSDWPHDGIPPGLEMEGALIPNINARMEFTRRSRLAGAHG</sequence>
<dbReference type="InterPro" id="IPR001128">
    <property type="entry name" value="Cyt_P450"/>
</dbReference>
<evidence type="ECO:0000313" key="14">
    <source>
        <dbReference type="Proteomes" id="UP001583177"/>
    </source>
</evidence>
<dbReference type="PROSITE" id="PS00086">
    <property type="entry name" value="CYTOCHROME_P450"/>
    <property type="match status" value="1"/>
</dbReference>
<keyword evidence="8 12" id="KW-0560">Oxidoreductase</keyword>
<protein>
    <recommendedName>
        <fullName evidence="15">Cytochrome P450</fullName>
    </recommendedName>
</protein>
<keyword evidence="5" id="KW-0812">Transmembrane</keyword>
<keyword evidence="11" id="KW-0472">Membrane</keyword>
<evidence type="ECO:0008006" key="15">
    <source>
        <dbReference type="Google" id="ProtNLM"/>
    </source>
</evidence>
<name>A0ABR3W438_9PEZI</name>
<evidence type="ECO:0000256" key="5">
    <source>
        <dbReference type="ARBA" id="ARBA00022692"/>
    </source>
</evidence>
<reference evidence="13 14" key="1">
    <citation type="journal article" date="2024" name="IMA Fungus">
        <title>IMA Genome - F19 : A genome assembly and annotation guide to empower mycologists, including annotated draft genome sequences of Ceratocystis pirilliformis, Diaporthe australafricana, Fusarium ophioides, Paecilomyces lecythidis, and Sporothrix stenoceras.</title>
        <authorList>
            <person name="Aylward J."/>
            <person name="Wilson A.M."/>
            <person name="Visagie C.M."/>
            <person name="Spraker J."/>
            <person name="Barnes I."/>
            <person name="Buitendag C."/>
            <person name="Ceriani C."/>
            <person name="Del Mar Angel L."/>
            <person name="du Plessis D."/>
            <person name="Fuchs T."/>
            <person name="Gasser K."/>
            <person name="Kramer D."/>
            <person name="Li W."/>
            <person name="Munsamy K."/>
            <person name="Piso A."/>
            <person name="Price J.L."/>
            <person name="Sonnekus B."/>
            <person name="Thomas C."/>
            <person name="van der Nest A."/>
            <person name="van Dijk A."/>
            <person name="van Heerden A."/>
            <person name="van Vuuren N."/>
            <person name="Yilmaz N."/>
            <person name="Duong T.A."/>
            <person name="van der Merwe N.A."/>
            <person name="Wingfield M.J."/>
            <person name="Wingfield B.D."/>
        </authorList>
    </citation>
    <scope>NUCLEOTIDE SEQUENCE [LARGE SCALE GENOMIC DNA]</scope>
    <source>
        <strain evidence="13 14">CMW 18300</strain>
    </source>
</reference>
<dbReference type="PANTHER" id="PTHR46206">
    <property type="entry name" value="CYTOCHROME P450"/>
    <property type="match status" value="1"/>
</dbReference>
<dbReference type="InterPro" id="IPR017972">
    <property type="entry name" value="Cyt_P450_CS"/>
</dbReference>
<evidence type="ECO:0000256" key="2">
    <source>
        <dbReference type="ARBA" id="ARBA00004370"/>
    </source>
</evidence>
<evidence type="ECO:0000256" key="4">
    <source>
        <dbReference type="ARBA" id="ARBA00022617"/>
    </source>
</evidence>
<comment type="subcellular location">
    <subcellularLocation>
        <location evidence="2">Membrane</location>
    </subcellularLocation>
</comment>
<dbReference type="Proteomes" id="UP001583177">
    <property type="component" value="Unassembled WGS sequence"/>
</dbReference>
<dbReference type="InterPro" id="IPR036396">
    <property type="entry name" value="Cyt_P450_sf"/>
</dbReference>
<evidence type="ECO:0000256" key="9">
    <source>
        <dbReference type="ARBA" id="ARBA00023004"/>
    </source>
</evidence>
<comment type="similarity">
    <text evidence="3 12">Belongs to the cytochrome P450 family.</text>
</comment>
<comment type="cofactor">
    <cofactor evidence="1">
        <name>heme</name>
        <dbReference type="ChEBI" id="CHEBI:30413"/>
    </cofactor>
</comment>
<evidence type="ECO:0000256" key="1">
    <source>
        <dbReference type="ARBA" id="ARBA00001971"/>
    </source>
</evidence>
<dbReference type="PANTHER" id="PTHR46206:SF5">
    <property type="entry name" value="P450, PUTATIVE (EUROFUNG)-RELATED"/>
    <property type="match status" value="1"/>
</dbReference>
<keyword evidence="6 12" id="KW-0479">Metal-binding</keyword>
<evidence type="ECO:0000256" key="3">
    <source>
        <dbReference type="ARBA" id="ARBA00010617"/>
    </source>
</evidence>
<gene>
    <name evidence="13" type="ORF">Daus18300_012034</name>
</gene>
<proteinExistence type="inferred from homology"/>
<keyword evidence="7" id="KW-1133">Transmembrane helix</keyword>
<evidence type="ECO:0000256" key="6">
    <source>
        <dbReference type="ARBA" id="ARBA00022723"/>
    </source>
</evidence>
<dbReference type="SUPFAM" id="SSF48264">
    <property type="entry name" value="Cytochrome P450"/>
    <property type="match status" value="1"/>
</dbReference>
<evidence type="ECO:0000256" key="8">
    <source>
        <dbReference type="ARBA" id="ARBA00023002"/>
    </source>
</evidence>
<evidence type="ECO:0000256" key="7">
    <source>
        <dbReference type="ARBA" id="ARBA00022989"/>
    </source>
</evidence>
<dbReference type="CDD" id="cd11041">
    <property type="entry name" value="CYP503A1-like"/>
    <property type="match status" value="1"/>
</dbReference>
<organism evidence="13 14">
    <name type="scientific">Diaporthe australafricana</name>
    <dbReference type="NCBI Taxonomy" id="127596"/>
    <lineage>
        <taxon>Eukaryota</taxon>
        <taxon>Fungi</taxon>
        <taxon>Dikarya</taxon>
        <taxon>Ascomycota</taxon>
        <taxon>Pezizomycotina</taxon>
        <taxon>Sordariomycetes</taxon>
        <taxon>Sordariomycetidae</taxon>
        <taxon>Diaporthales</taxon>
        <taxon>Diaporthaceae</taxon>
        <taxon>Diaporthe</taxon>
    </lineage>
</organism>
<evidence type="ECO:0000256" key="11">
    <source>
        <dbReference type="ARBA" id="ARBA00023136"/>
    </source>
</evidence>
<keyword evidence="4 12" id="KW-0349">Heme</keyword>
<keyword evidence="9 12" id="KW-0408">Iron</keyword>